<feature type="compositionally biased region" description="Pro residues" evidence="8">
    <location>
        <begin position="12"/>
        <end position="22"/>
    </location>
</feature>
<dbReference type="GO" id="GO:0009538">
    <property type="term" value="C:photosystem I reaction center"/>
    <property type="evidence" value="ECO:0007669"/>
    <property type="project" value="UniProtKB-UniRule"/>
</dbReference>
<gene>
    <name evidence="9" type="ORF">Scaly_2959300</name>
</gene>
<dbReference type="SUPFAM" id="SSF64234">
    <property type="entry name" value="Photosystem I subunit PsaD"/>
    <property type="match status" value="1"/>
</dbReference>
<comment type="function">
    <text evidence="5">PsaD can form complexes with ferredoxin and ferredoxin-oxidoreductase in photosystem I (PS I) reaction center. PSAD may encode the ferredoxin-docking protein.</text>
</comment>
<dbReference type="Gene3D" id="3.30.1470.10">
    <property type="entry name" value="Photosystem I PsaD, reaction center subunit II"/>
    <property type="match status" value="1"/>
</dbReference>
<keyword evidence="7" id="KW-0793">Thylakoid</keyword>
<evidence type="ECO:0000256" key="3">
    <source>
        <dbReference type="ARBA" id="ARBA00022531"/>
    </source>
</evidence>
<evidence type="ECO:0000313" key="9">
    <source>
        <dbReference type="EMBL" id="KAL0308142.1"/>
    </source>
</evidence>
<evidence type="ECO:0000256" key="6">
    <source>
        <dbReference type="ARBA" id="ARBA00040353"/>
    </source>
</evidence>
<dbReference type="PANTHER" id="PTHR31982:SF5">
    <property type="entry name" value="PHOTOSYSTEM I REACTION CENTER SUBUNIT II, CHLOROPLASTIC"/>
    <property type="match status" value="1"/>
</dbReference>
<accession>A0AAW2KNS3</accession>
<dbReference type="GO" id="GO:0009535">
    <property type="term" value="C:chloroplast thylakoid membrane"/>
    <property type="evidence" value="ECO:0007669"/>
    <property type="project" value="UniProtKB-SubCell"/>
</dbReference>
<evidence type="ECO:0000256" key="8">
    <source>
        <dbReference type="SAM" id="MobiDB-lite"/>
    </source>
</evidence>
<dbReference type="PANTHER" id="PTHR31982">
    <property type="entry name" value="PHOTOSYSTEM I REACTION CENTER SUBUNIT II-1, CHLOROPLASTIC-RELATED"/>
    <property type="match status" value="1"/>
</dbReference>
<reference evidence="9" key="2">
    <citation type="journal article" date="2024" name="Plant">
        <title>Genomic evolution and insights into agronomic trait innovations of Sesamum species.</title>
        <authorList>
            <person name="Miao H."/>
            <person name="Wang L."/>
            <person name="Qu L."/>
            <person name="Liu H."/>
            <person name="Sun Y."/>
            <person name="Le M."/>
            <person name="Wang Q."/>
            <person name="Wei S."/>
            <person name="Zheng Y."/>
            <person name="Lin W."/>
            <person name="Duan Y."/>
            <person name="Cao H."/>
            <person name="Xiong S."/>
            <person name="Wang X."/>
            <person name="Wei L."/>
            <person name="Li C."/>
            <person name="Ma Q."/>
            <person name="Ju M."/>
            <person name="Zhao R."/>
            <person name="Li G."/>
            <person name="Mu C."/>
            <person name="Tian Q."/>
            <person name="Mei H."/>
            <person name="Zhang T."/>
            <person name="Gao T."/>
            <person name="Zhang H."/>
        </authorList>
    </citation>
    <scope>NUCLEOTIDE SEQUENCE</scope>
    <source>
        <strain evidence="9">KEN8</strain>
    </source>
</reference>
<dbReference type="InterPro" id="IPR003685">
    <property type="entry name" value="PsaD"/>
</dbReference>
<feature type="region of interest" description="Disordered" evidence="8">
    <location>
        <begin position="1"/>
        <end position="84"/>
    </location>
</feature>
<comment type="similarity">
    <text evidence="2 7">Belongs to the PsaD family.</text>
</comment>
<protein>
    <recommendedName>
        <fullName evidence="6 7">Photosystem I reaction center subunit II, chloroplastic</fullName>
    </recommendedName>
</protein>
<keyword evidence="4 7" id="KW-0603">Photosystem I</keyword>
<evidence type="ECO:0000256" key="7">
    <source>
        <dbReference type="RuleBase" id="RU368104"/>
    </source>
</evidence>
<dbReference type="AlphaFoldDB" id="A0AAW2KNS3"/>
<sequence>MAMAPQASLFTPPSPPQRPPTASPSRGSSELRNSPPLSPIKGVRLRFPPPHPRNGPRMRPAATKEPEAPGQIYPTELDPKHPSADLQRQHWGLLRKAQVEEFYVITWDSSKEQMFEMPTGRLAIMRQGPQLAETDPEEQCLALGTRLRSKYKDQVPVLQGVPETVSPVFAPERRGVPGEGESGSDQSRAEYEVDWEKNVSPIEVKFYWEASV</sequence>
<evidence type="ECO:0000256" key="2">
    <source>
        <dbReference type="ARBA" id="ARBA00009926"/>
    </source>
</evidence>
<evidence type="ECO:0000256" key="1">
    <source>
        <dbReference type="ARBA" id="ARBA00004185"/>
    </source>
</evidence>
<proteinExistence type="inferred from homology"/>
<dbReference type="Pfam" id="PF02531">
    <property type="entry name" value="PsaD"/>
    <property type="match status" value="1"/>
</dbReference>
<feature type="region of interest" description="Disordered" evidence="8">
    <location>
        <begin position="162"/>
        <end position="191"/>
    </location>
</feature>
<evidence type="ECO:0000256" key="5">
    <source>
        <dbReference type="ARBA" id="ARBA00025555"/>
    </source>
</evidence>
<comment type="caution">
    <text evidence="9">The sequence shown here is derived from an EMBL/GenBank/DDBJ whole genome shotgun (WGS) entry which is preliminary data.</text>
</comment>
<dbReference type="GO" id="GO:0015979">
    <property type="term" value="P:photosynthesis"/>
    <property type="evidence" value="ECO:0007669"/>
    <property type="project" value="UniProtKB-UniRule"/>
</dbReference>
<dbReference type="EMBL" id="JACGWM010000270">
    <property type="protein sequence ID" value="KAL0308142.1"/>
    <property type="molecule type" value="Genomic_DNA"/>
</dbReference>
<comment type="subcellular location">
    <subcellularLocation>
        <location evidence="1 7">Plastid</location>
        <location evidence="1 7">Chloroplast thylakoid membrane</location>
        <topology evidence="1 7">Peripheral membrane protein</topology>
        <orientation evidence="1 7">Stromal side</orientation>
    </subcellularLocation>
</comment>
<organism evidence="9">
    <name type="scientific">Sesamum calycinum</name>
    <dbReference type="NCBI Taxonomy" id="2727403"/>
    <lineage>
        <taxon>Eukaryota</taxon>
        <taxon>Viridiplantae</taxon>
        <taxon>Streptophyta</taxon>
        <taxon>Embryophyta</taxon>
        <taxon>Tracheophyta</taxon>
        <taxon>Spermatophyta</taxon>
        <taxon>Magnoliopsida</taxon>
        <taxon>eudicotyledons</taxon>
        <taxon>Gunneridae</taxon>
        <taxon>Pentapetalae</taxon>
        <taxon>asterids</taxon>
        <taxon>lamiids</taxon>
        <taxon>Lamiales</taxon>
        <taxon>Pedaliaceae</taxon>
        <taxon>Sesamum</taxon>
    </lineage>
</organism>
<name>A0AAW2KNS3_9LAMI</name>
<keyword evidence="3 7" id="KW-0602">Photosynthesis</keyword>
<dbReference type="InterPro" id="IPR036579">
    <property type="entry name" value="PsaD_sf"/>
</dbReference>
<reference evidence="9" key="1">
    <citation type="submission" date="2020-06" db="EMBL/GenBank/DDBJ databases">
        <authorList>
            <person name="Li T."/>
            <person name="Hu X."/>
            <person name="Zhang T."/>
            <person name="Song X."/>
            <person name="Zhang H."/>
            <person name="Dai N."/>
            <person name="Sheng W."/>
            <person name="Hou X."/>
            <person name="Wei L."/>
        </authorList>
    </citation>
    <scope>NUCLEOTIDE SEQUENCE</scope>
    <source>
        <strain evidence="9">KEN8</strain>
        <tissue evidence="9">Leaf</tissue>
    </source>
</reference>
<evidence type="ECO:0000256" key="4">
    <source>
        <dbReference type="ARBA" id="ARBA00022836"/>
    </source>
</evidence>